<dbReference type="RefSeq" id="WP_182206565.1">
    <property type="nucleotide sequence ID" value="NZ_JACGLT010000017.1"/>
</dbReference>
<dbReference type="InterPro" id="IPR009057">
    <property type="entry name" value="Homeodomain-like_sf"/>
</dbReference>
<comment type="caution">
    <text evidence="5">The sequence shown here is derived from an EMBL/GenBank/DDBJ whole genome shotgun (WGS) entry which is preliminary data.</text>
</comment>
<feature type="domain" description="HTH araC/xylS-type" evidence="4">
    <location>
        <begin position="160"/>
        <end position="260"/>
    </location>
</feature>
<dbReference type="Gene3D" id="1.10.10.60">
    <property type="entry name" value="Homeodomain-like"/>
    <property type="match status" value="1"/>
</dbReference>
<evidence type="ECO:0000259" key="4">
    <source>
        <dbReference type="PROSITE" id="PS01124"/>
    </source>
</evidence>
<accession>A0A7W2R4V3</accession>
<dbReference type="PROSITE" id="PS01124">
    <property type="entry name" value="HTH_ARAC_FAMILY_2"/>
    <property type="match status" value="1"/>
</dbReference>
<dbReference type="PANTHER" id="PTHR43280:SF2">
    <property type="entry name" value="HTH-TYPE TRANSCRIPTIONAL REGULATOR EXSA"/>
    <property type="match status" value="1"/>
</dbReference>
<dbReference type="AlphaFoldDB" id="A0A7W2R4V3"/>
<dbReference type="Proteomes" id="UP000541857">
    <property type="component" value="Unassembled WGS sequence"/>
</dbReference>
<evidence type="ECO:0000256" key="1">
    <source>
        <dbReference type="ARBA" id="ARBA00023015"/>
    </source>
</evidence>
<dbReference type="GO" id="GO:0003700">
    <property type="term" value="F:DNA-binding transcription factor activity"/>
    <property type="evidence" value="ECO:0007669"/>
    <property type="project" value="InterPro"/>
</dbReference>
<evidence type="ECO:0000256" key="2">
    <source>
        <dbReference type="ARBA" id="ARBA00023125"/>
    </source>
</evidence>
<keyword evidence="2" id="KW-0238">DNA-binding</keyword>
<dbReference type="EMBL" id="JACGLT010000017">
    <property type="protein sequence ID" value="MBA6154286.1"/>
    <property type="molecule type" value="Genomic_DNA"/>
</dbReference>
<reference evidence="5 6" key="1">
    <citation type="submission" date="2020-07" db="EMBL/GenBank/DDBJ databases">
        <title>Bacterium isolated from marine sediment.</title>
        <authorList>
            <person name="Shang D."/>
        </authorList>
    </citation>
    <scope>NUCLEOTIDE SEQUENCE [LARGE SCALE GENOMIC DNA]</scope>
    <source>
        <strain evidence="5 6">F6074</strain>
    </source>
</reference>
<dbReference type="InterPro" id="IPR018062">
    <property type="entry name" value="HTH_AraC-typ_CS"/>
</dbReference>
<name>A0A7W2R4V3_9FLAO</name>
<dbReference type="PROSITE" id="PS00041">
    <property type="entry name" value="HTH_ARAC_FAMILY_1"/>
    <property type="match status" value="1"/>
</dbReference>
<dbReference type="PANTHER" id="PTHR43280">
    <property type="entry name" value="ARAC-FAMILY TRANSCRIPTIONAL REGULATOR"/>
    <property type="match status" value="1"/>
</dbReference>
<keyword evidence="3" id="KW-0804">Transcription</keyword>
<dbReference type="InterPro" id="IPR018060">
    <property type="entry name" value="HTH_AraC"/>
</dbReference>
<gene>
    <name evidence="5" type="ORF">H3Z82_16285</name>
</gene>
<evidence type="ECO:0000256" key="3">
    <source>
        <dbReference type="ARBA" id="ARBA00023163"/>
    </source>
</evidence>
<protein>
    <submittedName>
        <fullName evidence="5">Helix-turn-helix transcriptional regulator</fullName>
    </submittedName>
</protein>
<dbReference type="SMART" id="SM00342">
    <property type="entry name" value="HTH_ARAC"/>
    <property type="match status" value="1"/>
</dbReference>
<evidence type="ECO:0000313" key="6">
    <source>
        <dbReference type="Proteomes" id="UP000541857"/>
    </source>
</evidence>
<organism evidence="5 6">
    <name type="scientific">Gelidibacter maritimus</name>
    <dbReference type="NCBI Taxonomy" id="2761487"/>
    <lineage>
        <taxon>Bacteria</taxon>
        <taxon>Pseudomonadati</taxon>
        <taxon>Bacteroidota</taxon>
        <taxon>Flavobacteriia</taxon>
        <taxon>Flavobacteriales</taxon>
        <taxon>Flavobacteriaceae</taxon>
        <taxon>Gelidibacter</taxon>
    </lineage>
</organism>
<evidence type="ECO:0000313" key="5">
    <source>
        <dbReference type="EMBL" id="MBA6154286.1"/>
    </source>
</evidence>
<dbReference type="SUPFAM" id="SSF46689">
    <property type="entry name" value="Homeodomain-like"/>
    <property type="match status" value="1"/>
</dbReference>
<keyword evidence="1" id="KW-0805">Transcription regulation</keyword>
<dbReference type="Pfam" id="PF12833">
    <property type="entry name" value="HTH_18"/>
    <property type="match status" value="1"/>
</dbReference>
<sequence>MNNDFIIQKPFNSHLQKLVDYYFFIDIPISALALKEENVIPFPRITFGYFFDHPFSVTNHSTEETIIADMIISRISKNQISVKPLTDRVKIIGAHVRPFTLAYLTDENISKMPWLIRTKDLFGNNAQNFKDNITKCSNPQQMFIEVENIFLKTILVKDLNIVVEAISHIESHKGTISISMLADSIGVSSRTLRNHFNKSIGCSPKEYIHLVKLKQAIFQMKHSTDSLTSVSYSQNYADQAHFTNTFKNITGKSPKKIRENIPDFRFLQF</sequence>
<keyword evidence="6" id="KW-1185">Reference proteome</keyword>
<dbReference type="GO" id="GO:0043565">
    <property type="term" value="F:sequence-specific DNA binding"/>
    <property type="evidence" value="ECO:0007669"/>
    <property type="project" value="InterPro"/>
</dbReference>
<proteinExistence type="predicted"/>